<proteinExistence type="predicted"/>
<dbReference type="InterPro" id="IPR050397">
    <property type="entry name" value="Env_Response_Regulators"/>
</dbReference>
<reference evidence="2" key="1">
    <citation type="journal article" date="2020" name="Biotechnol. Biofuels">
        <title>New insights from the biogas microbiome by comprehensive genome-resolved metagenomics of nearly 1600 species originating from multiple anaerobic digesters.</title>
        <authorList>
            <person name="Campanaro S."/>
            <person name="Treu L."/>
            <person name="Rodriguez-R L.M."/>
            <person name="Kovalovszki A."/>
            <person name="Ziels R.M."/>
            <person name="Maus I."/>
            <person name="Zhu X."/>
            <person name="Kougias P.G."/>
            <person name="Basile A."/>
            <person name="Luo G."/>
            <person name="Schluter A."/>
            <person name="Konstantinidis K.T."/>
            <person name="Angelidaki I."/>
        </authorList>
    </citation>
    <scope>NUCLEOTIDE SEQUENCE</scope>
    <source>
        <strain evidence="2">AS06rmzACSIP_7</strain>
    </source>
</reference>
<dbReference type="SMART" id="SM00100">
    <property type="entry name" value="cNMP"/>
    <property type="match status" value="1"/>
</dbReference>
<dbReference type="Pfam" id="PF00027">
    <property type="entry name" value="cNMP_binding"/>
    <property type="match status" value="1"/>
</dbReference>
<reference evidence="2" key="2">
    <citation type="submission" date="2020-01" db="EMBL/GenBank/DDBJ databases">
        <authorList>
            <person name="Campanaro S."/>
        </authorList>
    </citation>
    <scope>NUCLEOTIDE SEQUENCE</scope>
    <source>
        <strain evidence="2">AS06rmzACSIP_7</strain>
    </source>
</reference>
<evidence type="ECO:0000313" key="3">
    <source>
        <dbReference type="Proteomes" id="UP000777265"/>
    </source>
</evidence>
<accession>A0A971M3I4</accession>
<dbReference type="Gene3D" id="2.60.120.10">
    <property type="entry name" value="Jelly Rolls"/>
    <property type="match status" value="1"/>
</dbReference>
<comment type="caution">
    <text evidence="2">The sequence shown here is derived from an EMBL/GenBank/DDBJ whole genome shotgun (WGS) entry which is preliminary data.</text>
</comment>
<dbReference type="GO" id="GO:0005829">
    <property type="term" value="C:cytosol"/>
    <property type="evidence" value="ECO:0007669"/>
    <property type="project" value="TreeGrafter"/>
</dbReference>
<dbReference type="InterPro" id="IPR014710">
    <property type="entry name" value="RmlC-like_jellyroll"/>
</dbReference>
<name>A0A971M3I4_9BACT</name>
<dbReference type="GO" id="GO:0003700">
    <property type="term" value="F:DNA-binding transcription factor activity"/>
    <property type="evidence" value="ECO:0007669"/>
    <property type="project" value="TreeGrafter"/>
</dbReference>
<gene>
    <name evidence="2" type="ORF">GXY80_07015</name>
</gene>
<dbReference type="Proteomes" id="UP000777265">
    <property type="component" value="Unassembled WGS sequence"/>
</dbReference>
<dbReference type="AlphaFoldDB" id="A0A971M3I4"/>
<dbReference type="InterPro" id="IPR000595">
    <property type="entry name" value="cNMP-bd_dom"/>
</dbReference>
<protein>
    <submittedName>
        <fullName evidence="2">Cyclic nucleotide-binding domain-containing protein</fullName>
    </submittedName>
</protein>
<dbReference type="SUPFAM" id="SSF51206">
    <property type="entry name" value="cAMP-binding domain-like"/>
    <property type="match status" value="1"/>
</dbReference>
<organism evidence="2 3">
    <name type="scientific">Syntrophorhabdus aromaticivorans</name>
    <dbReference type="NCBI Taxonomy" id="328301"/>
    <lineage>
        <taxon>Bacteria</taxon>
        <taxon>Pseudomonadati</taxon>
        <taxon>Thermodesulfobacteriota</taxon>
        <taxon>Syntrophorhabdia</taxon>
        <taxon>Syntrophorhabdales</taxon>
        <taxon>Syntrophorhabdaceae</taxon>
        <taxon>Syntrophorhabdus</taxon>
    </lineage>
</organism>
<dbReference type="EMBL" id="JAAYEE010000115">
    <property type="protein sequence ID" value="NLW35215.1"/>
    <property type="molecule type" value="Genomic_DNA"/>
</dbReference>
<dbReference type="CDD" id="cd00038">
    <property type="entry name" value="CAP_ED"/>
    <property type="match status" value="1"/>
</dbReference>
<dbReference type="PROSITE" id="PS50042">
    <property type="entry name" value="CNMP_BINDING_3"/>
    <property type="match status" value="1"/>
</dbReference>
<evidence type="ECO:0000259" key="1">
    <source>
        <dbReference type="PROSITE" id="PS50042"/>
    </source>
</evidence>
<sequence>MDEIKDVMREVMMIVEAIEESDLFKGVSRQFLEEIRKAGEARRFKQGSIIFRTNEKALCIYQLVEGSVDIAIIAKEAIHFTARRPGEIFGWSALVEPHIYTATVTCTTDTRAVMISREAMEKAMVKYPADGLAMLRHLAGIMAQRLRHAYLYIYSKE</sequence>
<evidence type="ECO:0000313" key="2">
    <source>
        <dbReference type="EMBL" id="NLW35215.1"/>
    </source>
</evidence>
<feature type="domain" description="Cyclic nucleotide-binding" evidence="1">
    <location>
        <begin position="23"/>
        <end position="124"/>
    </location>
</feature>
<dbReference type="InterPro" id="IPR018490">
    <property type="entry name" value="cNMP-bd_dom_sf"/>
</dbReference>
<dbReference type="PANTHER" id="PTHR24567">
    <property type="entry name" value="CRP FAMILY TRANSCRIPTIONAL REGULATORY PROTEIN"/>
    <property type="match status" value="1"/>
</dbReference>
<dbReference type="PANTHER" id="PTHR24567:SF26">
    <property type="entry name" value="REGULATORY PROTEIN YEIL"/>
    <property type="match status" value="1"/>
</dbReference>